<keyword evidence="5 8" id="KW-0812">Transmembrane</keyword>
<dbReference type="Gene3D" id="1.10.3470.10">
    <property type="entry name" value="ABC transporter involved in vitamin B12 uptake, BtuC"/>
    <property type="match status" value="1"/>
</dbReference>
<evidence type="ECO:0000256" key="4">
    <source>
        <dbReference type="ARBA" id="ARBA00022475"/>
    </source>
</evidence>
<accession>A0A0C3R4D9</accession>
<evidence type="ECO:0000313" key="10">
    <source>
        <dbReference type="EMBL" id="KIO45504.1"/>
    </source>
</evidence>
<dbReference type="PANTHER" id="PTHR30472">
    <property type="entry name" value="FERRIC ENTEROBACTIN TRANSPORT SYSTEM PERMEASE PROTEIN"/>
    <property type="match status" value="1"/>
</dbReference>
<evidence type="ECO:0000256" key="7">
    <source>
        <dbReference type="ARBA" id="ARBA00023136"/>
    </source>
</evidence>
<comment type="subcellular location">
    <subcellularLocation>
        <location evidence="1">Cell membrane</location>
        <topology evidence="1">Multi-pass membrane protein</topology>
    </subcellularLocation>
</comment>
<evidence type="ECO:0000313" key="12">
    <source>
        <dbReference type="Proteomes" id="UP000031980"/>
    </source>
</evidence>
<name>A0A0C3R4D9_9PORP</name>
<evidence type="ECO:0000256" key="8">
    <source>
        <dbReference type="SAM" id="Phobius"/>
    </source>
</evidence>
<dbReference type="GO" id="GO:0005886">
    <property type="term" value="C:plasma membrane"/>
    <property type="evidence" value="ECO:0007669"/>
    <property type="project" value="UniProtKB-SubCell"/>
</dbReference>
<evidence type="ECO:0000256" key="2">
    <source>
        <dbReference type="ARBA" id="ARBA00007935"/>
    </source>
</evidence>
<dbReference type="EMBL" id="JPIU01000039">
    <property type="protein sequence ID" value="KIO44280.1"/>
    <property type="molecule type" value="Genomic_DNA"/>
</dbReference>
<feature type="transmembrane region" description="Helical" evidence="8">
    <location>
        <begin position="314"/>
        <end position="335"/>
    </location>
</feature>
<dbReference type="InterPro" id="IPR037294">
    <property type="entry name" value="ABC_BtuC-like"/>
</dbReference>
<feature type="transmembrane region" description="Helical" evidence="8">
    <location>
        <begin position="287"/>
        <end position="307"/>
    </location>
</feature>
<evidence type="ECO:0000256" key="5">
    <source>
        <dbReference type="ARBA" id="ARBA00022692"/>
    </source>
</evidence>
<keyword evidence="3" id="KW-0813">Transport</keyword>
<reference evidence="10 11" key="2">
    <citation type="submission" date="2014-07" db="EMBL/GenBank/DDBJ databases">
        <title>Porphyromonadaceae bacterium OUH 334697 = ATCC BAA-2682 = DSM 28341 draft genome.</title>
        <authorList>
            <person name="Sydenham T.V."/>
            <person name="Hasman H."/>
            <person name="Justesen U.S."/>
        </authorList>
    </citation>
    <scope>NUCLEOTIDE SEQUENCE [LARGE SCALE GENOMIC DNA]</scope>
    <source>
        <strain evidence="10 11">OUH 334697</strain>
    </source>
</reference>
<feature type="transmembrane region" description="Helical" evidence="8">
    <location>
        <begin position="156"/>
        <end position="177"/>
    </location>
</feature>
<evidence type="ECO:0000256" key="1">
    <source>
        <dbReference type="ARBA" id="ARBA00004651"/>
    </source>
</evidence>
<comment type="similarity">
    <text evidence="2">Belongs to the binding-protein-dependent transport system permease family. FecCD subfamily.</text>
</comment>
<keyword evidence="4" id="KW-1003">Cell membrane</keyword>
<dbReference type="EMBL" id="JPIT01000018">
    <property type="protein sequence ID" value="KIO45504.1"/>
    <property type="molecule type" value="Genomic_DNA"/>
</dbReference>
<dbReference type="SUPFAM" id="SSF81345">
    <property type="entry name" value="ABC transporter involved in vitamin B12 uptake, BtuC"/>
    <property type="match status" value="1"/>
</dbReference>
<feature type="transmembrane region" description="Helical" evidence="8">
    <location>
        <begin position="202"/>
        <end position="226"/>
    </location>
</feature>
<dbReference type="Proteomes" id="UP000031980">
    <property type="component" value="Unassembled WGS sequence"/>
</dbReference>
<dbReference type="InterPro" id="IPR000522">
    <property type="entry name" value="ABC_transptr_permease_BtuC"/>
</dbReference>
<organism evidence="9 12">
    <name type="scientific">Sanguibacteroides justesenii</name>
    <dbReference type="NCBI Taxonomy" id="1547597"/>
    <lineage>
        <taxon>Bacteria</taxon>
        <taxon>Pseudomonadati</taxon>
        <taxon>Bacteroidota</taxon>
        <taxon>Bacteroidia</taxon>
        <taxon>Bacteroidales</taxon>
        <taxon>Porphyromonadaceae</taxon>
        <taxon>Sanguibacteroides</taxon>
    </lineage>
</organism>
<evidence type="ECO:0000313" key="9">
    <source>
        <dbReference type="EMBL" id="KIO44280.1"/>
    </source>
</evidence>
<dbReference type="AlphaFoldDB" id="A0A0C3R4D9"/>
<keyword evidence="12" id="KW-1185">Reference proteome</keyword>
<dbReference type="GO" id="GO:0022857">
    <property type="term" value="F:transmembrane transporter activity"/>
    <property type="evidence" value="ECO:0007669"/>
    <property type="project" value="InterPro"/>
</dbReference>
<protein>
    <submittedName>
        <fullName evidence="9">Iron ABC transporter</fullName>
    </submittedName>
</protein>
<reference evidence="9 12" key="1">
    <citation type="submission" date="2014-07" db="EMBL/GenBank/DDBJ databases">
        <title>Porphyromonadaceae bacterium OUH 308042 = ATCC BAA-2681 = DSM 28342 draft genome.</title>
        <authorList>
            <person name="Sydenham T.V."/>
            <person name="Hasman H."/>
            <person name="Justensen U.S."/>
        </authorList>
    </citation>
    <scope>NUCLEOTIDE SEQUENCE [LARGE SCALE GENOMIC DNA]</scope>
    <source>
        <strain evidence="9 12">OUH 308042</strain>
    </source>
</reference>
<proteinExistence type="inferred from homology"/>
<feature type="transmembrane region" description="Helical" evidence="8">
    <location>
        <begin position="122"/>
        <end position="144"/>
    </location>
</feature>
<feature type="transmembrane region" description="Helical" evidence="8">
    <location>
        <begin position="247"/>
        <end position="267"/>
    </location>
</feature>
<evidence type="ECO:0000313" key="11">
    <source>
        <dbReference type="Proteomes" id="UP000031937"/>
    </source>
</evidence>
<dbReference type="Proteomes" id="UP000031937">
    <property type="component" value="Unassembled WGS sequence"/>
</dbReference>
<dbReference type="GO" id="GO:0033214">
    <property type="term" value="P:siderophore-iron import into cell"/>
    <property type="evidence" value="ECO:0007669"/>
    <property type="project" value="TreeGrafter"/>
</dbReference>
<feature type="transmembrane region" description="Helical" evidence="8">
    <location>
        <begin position="58"/>
        <end position="78"/>
    </location>
</feature>
<sequence>MRRNTVLIFSIIVFIIVFLLLNLVLGSVSIPFTSVWNVLTGGEGEPVAWQNIVWKSRLPQALTALVAGAGLSISGLQMQTIFRNPLAGPSVLGISSGASLGVAFVVLLSGNLGGVALSRLGFIGEVAMSVAAVIGALSVMALIVFASGKIKGSVTLLIIGVMIGYIANAIIGVLKFFSVEEDIKAYVIWGLGSFSRVSGNQMMLFVGIMAVIIPLSFLLIKSLNLLMLGDGYARNLGLNIKRARVEVITCAGVLTAIVTAYCGPIIFLGLAVPHLCRAIFQTSDHRMLMPASMLVGAALALACNLIARLPGFEGALPVNSVTALVGAPVVASVLFRKRKGDWNE</sequence>
<evidence type="ECO:0000256" key="3">
    <source>
        <dbReference type="ARBA" id="ARBA00022448"/>
    </source>
</evidence>
<dbReference type="CDD" id="cd06550">
    <property type="entry name" value="TM_ABC_iron-siderophores_like"/>
    <property type="match status" value="1"/>
</dbReference>
<keyword evidence="6 8" id="KW-1133">Transmembrane helix</keyword>
<dbReference type="Pfam" id="PF01032">
    <property type="entry name" value="FecCD"/>
    <property type="match status" value="1"/>
</dbReference>
<dbReference type="PANTHER" id="PTHR30472:SF41">
    <property type="entry name" value="TRANSPORT SYSTEM PERMEASE PROTEIN"/>
    <property type="match status" value="1"/>
</dbReference>
<comment type="caution">
    <text evidence="9">The sequence shown here is derived from an EMBL/GenBank/DDBJ whole genome shotgun (WGS) entry which is preliminary data.</text>
</comment>
<gene>
    <name evidence="9" type="ORF">BA92_08695</name>
    <name evidence="10" type="ORF">IE90_08890</name>
</gene>
<evidence type="ECO:0000256" key="6">
    <source>
        <dbReference type="ARBA" id="ARBA00022989"/>
    </source>
</evidence>
<feature type="transmembrane region" description="Helical" evidence="8">
    <location>
        <begin position="90"/>
        <end position="110"/>
    </location>
</feature>
<keyword evidence="7 8" id="KW-0472">Membrane</keyword>